<dbReference type="RefSeq" id="WP_264676296.1">
    <property type="nucleotide sequence ID" value="NZ_CP087765.1"/>
</dbReference>
<dbReference type="EMBL" id="CP087830">
    <property type="protein sequence ID" value="UZA04526.1"/>
    <property type="molecule type" value="Genomic_DNA"/>
</dbReference>
<proteinExistence type="predicted"/>
<protein>
    <submittedName>
        <fullName evidence="2">Major capsid protein</fullName>
    </submittedName>
</protein>
<dbReference type="EMBL" id="CP087781">
    <property type="protein sequence ID" value="UZA50429.1"/>
    <property type="molecule type" value="Genomic_DNA"/>
</dbReference>
<dbReference type="Proteomes" id="UP001163632">
    <property type="component" value="Chromosome"/>
</dbReference>
<evidence type="ECO:0000313" key="2">
    <source>
        <dbReference type="EMBL" id="UZA50429.1"/>
    </source>
</evidence>
<evidence type="ECO:0000313" key="1">
    <source>
        <dbReference type="EMBL" id="UZA04526.1"/>
    </source>
</evidence>
<evidence type="ECO:0000313" key="3">
    <source>
        <dbReference type="Proteomes" id="UP001163283"/>
    </source>
</evidence>
<organism evidence="2 3">
    <name type="scientific">Moraxella bovis</name>
    <dbReference type="NCBI Taxonomy" id="476"/>
    <lineage>
        <taxon>Bacteria</taxon>
        <taxon>Pseudomonadati</taxon>
        <taxon>Pseudomonadota</taxon>
        <taxon>Gammaproteobacteria</taxon>
        <taxon>Moraxellales</taxon>
        <taxon>Moraxellaceae</taxon>
        <taxon>Moraxella</taxon>
    </lineage>
</organism>
<dbReference type="Gene3D" id="3.30.1930.10">
    <property type="entry name" value="capsid protein of prophage domain"/>
    <property type="match status" value="1"/>
</dbReference>
<dbReference type="Gene3D" id="3.15.30.10">
    <property type="entry name" value="putative capsid protein of prophage domain like"/>
    <property type="match status" value="1"/>
</dbReference>
<accession>A0AAX3EQV5</accession>
<dbReference type="InterPro" id="IPR005564">
    <property type="entry name" value="Major_capsid_GpE"/>
</dbReference>
<reference evidence="2 3" key="1">
    <citation type="journal article" date="2022" name="BMC Microbiol.">
        <title>Whole genome sequencing of Moraxella bovis strains from North America reveals two genotypes with different genetic determinants.</title>
        <authorList>
            <person name="Wynn E.L."/>
            <person name="Hille M.M."/>
            <person name="Loy J.D."/>
            <person name="Schuller G."/>
            <person name="Kuhn K.L."/>
            <person name="Dickey A.M."/>
            <person name="Bono J.L."/>
            <person name="Clawson M.L."/>
        </authorList>
    </citation>
    <scope>NUCLEOTIDE SEQUENCE [LARGE SCALE GENOMIC DNA]</scope>
    <source>
        <strain evidence="1">SAM102599</strain>
        <strain evidence="2 3">SAM57978</strain>
    </source>
</reference>
<gene>
    <name evidence="1" type="ORF">LP092_07325</name>
    <name evidence="2" type="ORF">LP129_07635</name>
</gene>
<dbReference type="Proteomes" id="UP001163283">
    <property type="component" value="Chromosome"/>
</dbReference>
<evidence type="ECO:0000313" key="4">
    <source>
        <dbReference type="Proteomes" id="UP001163632"/>
    </source>
</evidence>
<dbReference type="Pfam" id="PF03864">
    <property type="entry name" value="Phage_cap_E"/>
    <property type="match status" value="1"/>
</dbReference>
<dbReference type="GeneID" id="77188591"/>
<keyword evidence="4" id="KW-1185">Reference proteome</keyword>
<sequence length="356" mass="39570">MTLKITVKGQELTLLDNNQLSIVQNKTKPLDNWILDTFFPNKVGFDNQKAVPIDELETSQPLAPFVSPVVQGKPIREQGNFERKYIQAPYVKPAKMITPANTYDLALFTRLKDATIIKGDMSMSDKWRLAQIGAFNELRQSIVNRKVLMACDILTKGKTIAVGDDHAAMEIDFGRHSDLSFTPVVKWHEPDADVVGDIETMNARLIEHGGTGASVILTSSKLYMHMVRNKGFTERFIEPKGSTAPNPFNLGLAVPNAKYRGEIDGIAVYTYDEKHKLNGKAERFISEKGFYMIADTTGYQAQCEIQHLSANGRAVEFFDYSVVQEDPSGIKMICESSPLIVPSNVNGVCGGDEFID</sequence>
<dbReference type="AlphaFoldDB" id="A0AAX3EQV5"/>
<name>A0AAX3EQV5_MORBO</name>